<keyword evidence="1" id="KW-0472">Membrane</keyword>
<reference evidence="3" key="1">
    <citation type="submission" date="2017-09" db="EMBL/GenBank/DDBJ databases">
        <title>Depth-based differentiation of microbial function through sediment-hosted aquifers and enrichment of novel symbionts in the deep terrestrial subsurface.</title>
        <authorList>
            <person name="Probst A.J."/>
            <person name="Ladd B."/>
            <person name="Jarett J.K."/>
            <person name="Geller-Mcgrath D.E."/>
            <person name="Sieber C.M.K."/>
            <person name="Emerson J.B."/>
            <person name="Anantharaman K."/>
            <person name="Thomas B.C."/>
            <person name="Malmstrom R."/>
            <person name="Stieglmeier M."/>
            <person name="Klingl A."/>
            <person name="Woyke T."/>
            <person name="Ryan C.M."/>
            <person name="Banfield J.F."/>
        </authorList>
    </citation>
    <scope>NUCLEOTIDE SEQUENCE [LARGE SCALE GENOMIC DNA]</scope>
</reference>
<dbReference type="Proteomes" id="UP000228920">
    <property type="component" value="Unassembled WGS sequence"/>
</dbReference>
<keyword evidence="1" id="KW-1133">Transmembrane helix</keyword>
<protein>
    <submittedName>
        <fullName evidence="2">Uncharacterized protein</fullName>
    </submittedName>
</protein>
<evidence type="ECO:0000313" key="3">
    <source>
        <dbReference type="Proteomes" id="UP000228920"/>
    </source>
</evidence>
<comment type="caution">
    <text evidence="2">The sequence shown here is derived from an EMBL/GenBank/DDBJ whole genome shotgun (WGS) entry which is preliminary data.</text>
</comment>
<proteinExistence type="predicted"/>
<name>A0A2M7TJZ2_UNCKA</name>
<gene>
    <name evidence="2" type="ORF">COY32_02435</name>
</gene>
<dbReference type="EMBL" id="PFNL01000068">
    <property type="protein sequence ID" value="PIZ47020.1"/>
    <property type="molecule type" value="Genomic_DNA"/>
</dbReference>
<evidence type="ECO:0000313" key="2">
    <source>
        <dbReference type="EMBL" id="PIZ47020.1"/>
    </source>
</evidence>
<accession>A0A2M7TJZ2</accession>
<dbReference type="AlphaFoldDB" id="A0A2M7TJZ2"/>
<sequence>MIIAEKIIEKIYSEKDNHTNVSIFLGSVVAYLSYILTSNIYISSLTLIGTFSITKVFSKAIVDYLVKKNAKEQKDISYSDIEKTVINTFVSHGTCFIKLSAVRNGIFGKDSEGLDSLVSRGVIQFDDRSLGEGPSGFYLNEDEYKFFLSSK</sequence>
<organism evidence="2 3">
    <name type="scientific">candidate division WWE3 bacterium CG_4_10_14_0_2_um_filter_41_14</name>
    <dbReference type="NCBI Taxonomy" id="1975072"/>
    <lineage>
        <taxon>Bacteria</taxon>
        <taxon>Katanobacteria</taxon>
    </lineage>
</organism>
<evidence type="ECO:0000256" key="1">
    <source>
        <dbReference type="SAM" id="Phobius"/>
    </source>
</evidence>
<keyword evidence="1" id="KW-0812">Transmembrane</keyword>
<feature type="transmembrane region" description="Helical" evidence="1">
    <location>
        <begin position="21"/>
        <end position="42"/>
    </location>
</feature>